<proteinExistence type="predicted"/>
<evidence type="ECO:0000313" key="1">
    <source>
        <dbReference type="EMBL" id="KXU84783.1"/>
    </source>
</evidence>
<keyword evidence="2" id="KW-1185">Reference proteome</keyword>
<dbReference type="Proteomes" id="UP000075613">
    <property type="component" value="Unassembled WGS sequence"/>
</dbReference>
<dbReference type="EMBL" id="LRBG01000035">
    <property type="protein sequence ID" value="KXU84783.1"/>
    <property type="molecule type" value="Genomic_DNA"/>
</dbReference>
<evidence type="ECO:0000313" key="2">
    <source>
        <dbReference type="Proteomes" id="UP000075613"/>
    </source>
</evidence>
<organism evidence="1 2">
    <name type="scientific">Paraburkholderia monticola</name>
    <dbReference type="NCBI Taxonomy" id="1399968"/>
    <lineage>
        <taxon>Bacteria</taxon>
        <taxon>Pseudomonadati</taxon>
        <taxon>Pseudomonadota</taxon>
        <taxon>Betaproteobacteria</taxon>
        <taxon>Burkholderiales</taxon>
        <taxon>Burkholderiaceae</taxon>
        <taxon>Paraburkholderia</taxon>
    </lineage>
</organism>
<accession>A0A149PIA0</accession>
<name>A0A149PIA0_9BURK</name>
<dbReference type="STRING" id="1399968.CI15_20975"/>
<dbReference type="RefSeq" id="WP_062130502.1">
    <property type="nucleotide sequence ID" value="NZ_LRBG01000035.1"/>
</dbReference>
<dbReference type="OrthoDB" id="9099312at2"/>
<dbReference type="AlphaFoldDB" id="A0A149PIA0"/>
<gene>
    <name evidence="1" type="ORF">CI15_20975</name>
</gene>
<reference evidence="1 2" key="1">
    <citation type="journal article" date="2015" name="Int. J. Syst. Evol. Microbiol.">
        <title>Burkholderia monticola sp. nov., isolated from mountain soil.</title>
        <authorList>
            <person name="Baek I."/>
            <person name="Seo B."/>
            <person name="Lee I."/>
            <person name="Yi H."/>
            <person name="Chun J."/>
        </authorList>
    </citation>
    <scope>NUCLEOTIDE SEQUENCE [LARGE SCALE GENOMIC DNA]</scope>
    <source>
        <strain evidence="1 2">JC2948</strain>
    </source>
</reference>
<comment type="caution">
    <text evidence="1">The sequence shown here is derived from an EMBL/GenBank/DDBJ whole genome shotgun (WGS) entry which is preliminary data.</text>
</comment>
<sequence length="98" mass="10859">MPNAIQIQVADSHLYPGCAVRIADLPVAAGAPDLAEARVEFADGSGAHATCHLRAHDELELTVDRYATQKRHPIDARHWLLLAVDATHHSWRVKRRLP</sequence>
<protein>
    <submittedName>
        <fullName evidence="1">Uncharacterized protein</fullName>
    </submittedName>
</protein>